<dbReference type="KEGG" id="pmf:P9303_24281"/>
<name>A2CCE9_PROM3</name>
<dbReference type="AlphaFoldDB" id="A2CCE9"/>
<proteinExistence type="predicted"/>
<feature type="region of interest" description="Disordered" evidence="1">
    <location>
        <begin position="1"/>
        <end position="46"/>
    </location>
</feature>
<dbReference type="EMBL" id="CP000554">
    <property type="protein sequence ID" value="ABM79159.1"/>
    <property type="molecule type" value="Genomic_DNA"/>
</dbReference>
<evidence type="ECO:0000313" key="3">
    <source>
        <dbReference type="Proteomes" id="UP000002274"/>
    </source>
</evidence>
<sequence length="59" mass="6696">MANKSGTNHSNQELMKHHCKRKPLGQSEPMRANALEPSTAKRIHDFTICDESSDPLSYR</sequence>
<feature type="compositionally biased region" description="Polar residues" evidence="1">
    <location>
        <begin position="1"/>
        <end position="13"/>
    </location>
</feature>
<accession>A2CCE9</accession>
<gene>
    <name evidence="2" type="ordered locus">P9303_24281</name>
</gene>
<protein>
    <submittedName>
        <fullName evidence="2">Uncharacterized protein</fullName>
    </submittedName>
</protein>
<reference evidence="2 3" key="1">
    <citation type="journal article" date="2007" name="PLoS Genet.">
        <title>Patterns and implications of gene gain and loss in the evolution of Prochlorococcus.</title>
        <authorList>
            <person name="Kettler G.C."/>
            <person name="Martiny A.C."/>
            <person name="Huang K."/>
            <person name="Zucker J."/>
            <person name="Coleman M.L."/>
            <person name="Rodrigue S."/>
            <person name="Chen F."/>
            <person name="Lapidus A."/>
            <person name="Ferriera S."/>
            <person name="Johnson J."/>
            <person name="Steglich C."/>
            <person name="Church G.M."/>
            <person name="Richardson P."/>
            <person name="Chisholm S.W."/>
        </authorList>
    </citation>
    <scope>NUCLEOTIDE SEQUENCE [LARGE SCALE GENOMIC DNA]</scope>
    <source>
        <strain evidence="2 3">MIT 9303</strain>
    </source>
</reference>
<organism evidence="2 3">
    <name type="scientific">Prochlorococcus marinus (strain MIT 9303)</name>
    <dbReference type="NCBI Taxonomy" id="59922"/>
    <lineage>
        <taxon>Bacteria</taxon>
        <taxon>Bacillati</taxon>
        <taxon>Cyanobacteriota</taxon>
        <taxon>Cyanophyceae</taxon>
        <taxon>Synechococcales</taxon>
        <taxon>Prochlorococcaceae</taxon>
        <taxon>Prochlorococcus</taxon>
    </lineage>
</organism>
<dbReference type="Proteomes" id="UP000002274">
    <property type="component" value="Chromosome"/>
</dbReference>
<dbReference type="HOGENOM" id="CLU_200515_0_0_3"/>
<evidence type="ECO:0000256" key="1">
    <source>
        <dbReference type="SAM" id="MobiDB-lite"/>
    </source>
</evidence>
<evidence type="ECO:0000313" key="2">
    <source>
        <dbReference type="EMBL" id="ABM79159.1"/>
    </source>
</evidence>